<dbReference type="AlphaFoldDB" id="A0ABD3XR59"/>
<dbReference type="EMBL" id="JBJQND010000002">
    <property type="protein sequence ID" value="KAL3887542.1"/>
    <property type="molecule type" value="Genomic_DNA"/>
</dbReference>
<evidence type="ECO:0000256" key="2">
    <source>
        <dbReference type="ARBA" id="ARBA00023136"/>
    </source>
</evidence>
<dbReference type="Pfam" id="PF13927">
    <property type="entry name" value="Ig_3"/>
    <property type="match status" value="1"/>
</dbReference>
<evidence type="ECO:0000313" key="8">
    <source>
        <dbReference type="EMBL" id="KAL3887542.1"/>
    </source>
</evidence>
<evidence type="ECO:0000256" key="4">
    <source>
        <dbReference type="ARBA" id="ARBA00023180"/>
    </source>
</evidence>
<dbReference type="Gene3D" id="3.60.10.10">
    <property type="entry name" value="Endonuclease/exonuclease/phosphatase"/>
    <property type="match status" value="1"/>
</dbReference>
<evidence type="ECO:0000256" key="3">
    <source>
        <dbReference type="ARBA" id="ARBA00023157"/>
    </source>
</evidence>
<feature type="transmembrane region" description="Helical" evidence="6">
    <location>
        <begin position="12"/>
        <end position="31"/>
    </location>
</feature>
<comment type="caution">
    <text evidence="8">The sequence shown here is derived from an EMBL/GenBank/DDBJ whole genome shotgun (WGS) entry which is preliminary data.</text>
</comment>
<dbReference type="InterPro" id="IPR007110">
    <property type="entry name" value="Ig-like_dom"/>
</dbReference>
<dbReference type="PROSITE" id="PS50835">
    <property type="entry name" value="IG_LIKE"/>
    <property type="match status" value="5"/>
</dbReference>
<dbReference type="Gene3D" id="2.60.40.10">
    <property type="entry name" value="Immunoglobulins"/>
    <property type="match status" value="4"/>
</dbReference>
<feature type="domain" description="Ig-like" evidence="7">
    <location>
        <begin position="342"/>
        <end position="431"/>
    </location>
</feature>
<keyword evidence="3" id="KW-1015">Disulfide bond</keyword>
<feature type="domain" description="Ig-like" evidence="7">
    <location>
        <begin position="435"/>
        <end position="525"/>
    </location>
</feature>
<dbReference type="InterPro" id="IPR013783">
    <property type="entry name" value="Ig-like_fold"/>
</dbReference>
<keyword evidence="6" id="KW-1133">Transmembrane helix</keyword>
<evidence type="ECO:0000259" key="7">
    <source>
        <dbReference type="PROSITE" id="PS50835"/>
    </source>
</evidence>
<dbReference type="InterPro" id="IPR036179">
    <property type="entry name" value="Ig-like_dom_sf"/>
</dbReference>
<dbReference type="InterPro" id="IPR051275">
    <property type="entry name" value="Cell_adhesion_signaling"/>
</dbReference>
<dbReference type="PANTHER" id="PTHR11640">
    <property type="entry name" value="NEPHRIN"/>
    <property type="match status" value="1"/>
</dbReference>
<keyword evidence="2 6" id="KW-0472">Membrane</keyword>
<dbReference type="InterPro" id="IPR005135">
    <property type="entry name" value="Endo/exonuclease/phosphatase"/>
</dbReference>
<organism evidence="8 9">
    <name type="scientific">Sinanodonta woodiana</name>
    <name type="common">Chinese pond mussel</name>
    <name type="synonym">Anodonta woodiana</name>
    <dbReference type="NCBI Taxonomy" id="1069815"/>
    <lineage>
        <taxon>Eukaryota</taxon>
        <taxon>Metazoa</taxon>
        <taxon>Spiralia</taxon>
        <taxon>Lophotrochozoa</taxon>
        <taxon>Mollusca</taxon>
        <taxon>Bivalvia</taxon>
        <taxon>Autobranchia</taxon>
        <taxon>Heteroconchia</taxon>
        <taxon>Palaeoheterodonta</taxon>
        <taxon>Unionida</taxon>
        <taxon>Unionoidea</taxon>
        <taxon>Unionidae</taxon>
        <taxon>Unioninae</taxon>
        <taxon>Sinanodonta</taxon>
    </lineage>
</organism>
<feature type="non-terminal residue" evidence="8">
    <location>
        <position position="1"/>
    </location>
</feature>
<dbReference type="SMART" id="SM00408">
    <property type="entry name" value="IGc2"/>
    <property type="match status" value="2"/>
</dbReference>
<dbReference type="InterPro" id="IPR036691">
    <property type="entry name" value="Endo/exonu/phosph_ase_sf"/>
</dbReference>
<dbReference type="GO" id="GO:0016020">
    <property type="term" value="C:membrane"/>
    <property type="evidence" value="ECO:0007669"/>
    <property type="project" value="UniProtKB-SubCell"/>
</dbReference>
<name>A0ABD3XR59_SINWO</name>
<dbReference type="InterPro" id="IPR003598">
    <property type="entry name" value="Ig_sub2"/>
</dbReference>
<dbReference type="Pfam" id="PF08205">
    <property type="entry name" value="C2-set_2"/>
    <property type="match status" value="3"/>
</dbReference>
<evidence type="ECO:0000256" key="1">
    <source>
        <dbReference type="ARBA" id="ARBA00004479"/>
    </source>
</evidence>
<feature type="domain" description="Ig-like" evidence="7">
    <location>
        <begin position="549"/>
        <end position="637"/>
    </location>
</feature>
<dbReference type="InterPro" id="IPR003599">
    <property type="entry name" value="Ig_sub"/>
</dbReference>
<evidence type="ECO:0000313" key="9">
    <source>
        <dbReference type="Proteomes" id="UP001634394"/>
    </source>
</evidence>
<keyword evidence="9" id="KW-1185">Reference proteome</keyword>
<feature type="domain" description="Ig-like" evidence="7">
    <location>
        <begin position="263"/>
        <end position="338"/>
    </location>
</feature>
<keyword evidence="5" id="KW-0393">Immunoglobulin domain</keyword>
<dbReference type="SUPFAM" id="SSF48726">
    <property type="entry name" value="Immunoglobulin"/>
    <property type="match status" value="6"/>
</dbReference>
<dbReference type="CDD" id="cd00096">
    <property type="entry name" value="Ig"/>
    <property type="match status" value="1"/>
</dbReference>
<dbReference type="Pfam" id="PF14529">
    <property type="entry name" value="Exo_endo_phos_2"/>
    <property type="match status" value="1"/>
</dbReference>
<dbReference type="SMART" id="SM00409">
    <property type="entry name" value="IG"/>
    <property type="match status" value="5"/>
</dbReference>
<sequence>FQATRLMGRPKQLMGFIQMYPFLFYYLFILADAQSFTLKMNRALPLKSSSLVLSCELLSFTSGAIQLWKGNEKPADCASKGYDCLFFPGYSSTANQTGVFTTISSLTRQNEGTYMCKLLLHPTESQSNNLTVVVYTIPPHLDFRQVPDGNVDLGVTSARLQCTTSGCTYPPPSVQWLTQGQTPSSYEVYTTVNSTITGGSCVPPEQIYTSTLDLQQNTTWSDNSDKVLIFSCRIEYPDSTMNLNTSGTHTIKFAVRVTEAYLQQYNQNITSKLTVNSGEPVTLTCVTGTSQPDPIIGWYIGSRSVGSGTSLTFTPSNTDHNEVIFCQAYNTDPSLKVDSNKPSLFVRVRVTVAYIQKNNQNITSTLIVNSGESVTLTCVTGTSRPAPTIGWYIGSRSMGSGTSLTFTPSNTDHNEVIYCQAYNIDPNLKVDSNKPRLFVRVQVSSVTLEGSTGGPKVFNEGYPQTLKCITSPSWPVPIIRWLLGNKAMTDNITSISMTDGDELYVLNSEITLVLMRNSSNQKIRCEGFINGQETSPVYAEVAVEVWYAPDVRVSISGNIVVHSTVVLLCVPQGNPPQYTFHPWIHTVGQTEIQMLDGVNTINNSTLTLSNISIQDTGTYTCTVDNGVPGLDRQVGQTGYKDVDVQESSPVTSLNNGSESIWCKFSINGKSHYVSSWYRPPDTPSDNIILLKDQLDKIKSQGKSNQQSNIHIMGDFNYRKVDWKMKHNKEYGSCLSDSDGQQLINILHEAGAKQLITFPSRGHNTLDLFITTLPGQFVNIQSPDHLSDHDIIEANFKCTLPRKTVPKRTYFQYSRGNYNQMRSDARKFTKERYFNDHHNTRSEEDNWGMIKNFIGETLNFNVPTKTLRSRQSLPWINSDIKALRRRNHTHTTYKRTKSQKVKQKWQNLRSEVNKLVQSAHDNYVNNLIGDIKKDPKPFWKYINNQKADKQGIPPLANNHGNIVKSDVEKAEALNHQFSKNKLKHITQTSSCIIHYVHNTCKHITQKTS</sequence>
<keyword evidence="4" id="KW-0325">Glycoprotein</keyword>
<proteinExistence type="predicted"/>
<dbReference type="Proteomes" id="UP001634394">
    <property type="component" value="Unassembled WGS sequence"/>
</dbReference>
<reference evidence="8 9" key="1">
    <citation type="submission" date="2024-11" db="EMBL/GenBank/DDBJ databases">
        <title>Chromosome-level genome assembly of the freshwater bivalve Anodonta woodiana.</title>
        <authorList>
            <person name="Chen X."/>
        </authorList>
    </citation>
    <scope>NUCLEOTIDE SEQUENCE [LARGE SCALE GENOMIC DNA]</scope>
    <source>
        <strain evidence="8">MN2024</strain>
        <tissue evidence="8">Gills</tissue>
    </source>
</reference>
<evidence type="ECO:0000256" key="6">
    <source>
        <dbReference type="SAM" id="Phobius"/>
    </source>
</evidence>
<feature type="domain" description="Ig-like" evidence="7">
    <location>
        <begin position="139"/>
        <end position="244"/>
    </location>
</feature>
<protein>
    <recommendedName>
        <fullName evidence="7">Ig-like domain-containing protein</fullName>
    </recommendedName>
</protein>
<accession>A0ABD3XR59</accession>
<dbReference type="SUPFAM" id="SSF56219">
    <property type="entry name" value="DNase I-like"/>
    <property type="match status" value="1"/>
</dbReference>
<gene>
    <name evidence="8" type="ORF">ACJMK2_027481</name>
</gene>
<evidence type="ECO:0000256" key="5">
    <source>
        <dbReference type="ARBA" id="ARBA00023319"/>
    </source>
</evidence>
<keyword evidence="6" id="KW-0812">Transmembrane</keyword>
<comment type="subcellular location">
    <subcellularLocation>
        <location evidence="1">Membrane</location>
        <topology evidence="1">Single-pass type I membrane protein</topology>
    </subcellularLocation>
</comment>
<dbReference type="InterPro" id="IPR013162">
    <property type="entry name" value="CD80_C2-set"/>
</dbReference>